<dbReference type="PANTHER" id="PTHR42753">
    <property type="entry name" value="MITOCHONDRIAL RIBOSOME PROTEIN L39/PROLYL-TRNA LIGASE FAMILY MEMBER"/>
    <property type="match status" value="1"/>
</dbReference>
<evidence type="ECO:0000256" key="1">
    <source>
        <dbReference type="ARBA" id="ARBA00012831"/>
    </source>
</evidence>
<evidence type="ECO:0000256" key="4">
    <source>
        <dbReference type="ARBA" id="ARBA00022741"/>
    </source>
</evidence>
<dbReference type="InterPro" id="IPR045864">
    <property type="entry name" value="aa-tRNA-synth_II/BPL/LPL"/>
</dbReference>
<dbReference type="Proteomes" id="UP001059824">
    <property type="component" value="Chromosome"/>
</dbReference>
<dbReference type="InterPro" id="IPR002316">
    <property type="entry name" value="Pro-tRNA-ligase_IIa"/>
</dbReference>
<name>A0A857MMM3_9BACT</name>
<evidence type="ECO:0000256" key="7">
    <source>
        <dbReference type="ARBA" id="ARBA00023146"/>
    </source>
</evidence>
<feature type="domain" description="Aminoacyl-transfer RNA synthetases class-II family profile" evidence="10">
    <location>
        <begin position="34"/>
        <end position="317"/>
    </location>
</feature>
<dbReference type="SUPFAM" id="SSF55681">
    <property type="entry name" value="Class II aaRS and biotin synthetases"/>
    <property type="match status" value="1"/>
</dbReference>
<dbReference type="CDD" id="cd00861">
    <property type="entry name" value="ProRS_anticodon_short"/>
    <property type="match status" value="1"/>
</dbReference>
<evidence type="ECO:0000256" key="9">
    <source>
        <dbReference type="ARBA" id="ARBA00047671"/>
    </source>
</evidence>
<dbReference type="EMBL" id="CP045921">
    <property type="protein sequence ID" value="QHN42529.1"/>
    <property type="molecule type" value="Genomic_DNA"/>
</dbReference>
<dbReference type="InterPro" id="IPR004154">
    <property type="entry name" value="Anticodon-bd"/>
</dbReference>
<comment type="catalytic activity">
    <reaction evidence="9">
        <text>tRNA(Pro) + L-proline + ATP = L-prolyl-tRNA(Pro) + AMP + diphosphate</text>
        <dbReference type="Rhea" id="RHEA:14305"/>
        <dbReference type="Rhea" id="RHEA-COMP:9700"/>
        <dbReference type="Rhea" id="RHEA-COMP:9702"/>
        <dbReference type="ChEBI" id="CHEBI:30616"/>
        <dbReference type="ChEBI" id="CHEBI:33019"/>
        <dbReference type="ChEBI" id="CHEBI:60039"/>
        <dbReference type="ChEBI" id="CHEBI:78442"/>
        <dbReference type="ChEBI" id="CHEBI:78532"/>
        <dbReference type="ChEBI" id="CHEBI:456215"/>
        <dbReference type="EC" id="6.1.1.15"/>
    </reaction>
</comment>
<dbReference type="GO" id="GO:0005524">
    <property type="term" value="F:ATP binding"/>
    <property type="evidence" value="ECO:0007669"/>
    <property type="project" value="UniProtKB-KW"/>
</dbReference>
<dbReference type="KEGG" id="mama:GII36_01535"/>
<evidence type="ECO:0000256" key="3">
    <source>
        <dbReference type="ARBA" id="ARBA00022598"/>
    </source>
</evidence>
<dbReference type="PROSITE" id="PS50862">
    <property type="entry name" value="AA_TRNA_LIGASE_II"/>
    <property type="match status" value="1"/>
</dbReference>
<evidence type="ECO:0000313" key="12">
    <source>
        <dbReference type="Proteomes" id="UP001059824"/>
    </source>
</evidence>
<dbReference type="Pfam" id="PF03129">
    <property type="entry name" value="HGTP_anticodon"/>
    <property type="match status" value="1"/>
</dbReference>
<dbReference type="GO" id="GO:0005829">
    <property type="term" value="C:cytosol"/>
    <property type="evidence" value="ECO:0007669"/>
    <property type="project" value="TreeGrafter"/>
</dbReference>
<keyword evidence="3" id="KW-0436">Ligase</keyword>
<keyword evidence="4" id="KW-0547">Nucleotide-binding</keyword>
<dbReference type="GO" id="GO:0004827">
    <property type="term" value="F:proline-tRNA ligase activity"/>
    <property type="evidence" value="ECO:0007669"/>
    <property type="project" value="UniProtKB-EC"/>
</dbReference>
<reference evidence="11" key="1">
    <citation type="journal article" date="2021" name="Nat. Microbiol.">
        <title>Cocultivation of an ultrasmall environmental parasitic bacterium with lytic ability against bacteria associated with wastewater foams.</title>
        <authorList>
            <person name="Batinovic S."/>
            <person name="Rose J.J.A."/>
            <person name="Ratcliffe J."/>
            <person name="Seviour R.J."/>
            <person name="Petrovski S."/>
        </authorList>
    </citation>
    <scope>NUCLEOTIDE SEQUENCE</scope>
    <source>
        <strain evidence="11">JR1</strain>
    </source>
</reference>
<dbReference type="Gene3D" id="3.30.930.10">
    <property type="entry name" value="Bira Bifunctional Protein, Domain 2"/>
    <property type="match status" value="1"/>
</dbReference>
<dbReference type="InterPro" id="IPR050062">
    <property type="entry name" value="Pro-tRNA_synthetase"/>
</dbReference>
<dbReference type="Gene3D" id="3.40.50.800">
    <property type="entry name" value="Anticodon-binding domain"/>
    <property type="match status" value="1"/>
</dbReference>
<dbReference type="AlphaFoldDB" id="A0A857MMM3"/>
<keyword evidence="5" id="KW-0067">ATP-binding</keyword>
<keyword evidence="7" id="KW-0030">Aminoacyl-tRNA synthetase</keyword>
<dbReference type="InterPro" id="IPR006195">
    <property type="entry name" value="aa-tRNA-synth_II"/>
</dbReference>
<dbReference type="Pfam" id="PF00587">
    <property type="entry name" value="tRNA-synt_2b"/>
    <property type="match status" value="1"/>
</dbReference>
<dbReference type="InterPro" id="IPR002314">
    <property type="entry name" value="aa-tRNA-synt_IIb"/>
</dbReference>
<keyword evidence="12" id="KW-1185">Reference proteome</keyword>
<accession>A0A857MMM3</accession>
<protein>
    <recommendedName>
        <fullName evidence="2">Proline--tRNA ligase</fullName>
        <ecNumber evidence="1">6.1.1.15</ecNumber>
    </recommendedName>
    <alternativeName>
        <fullName evidence="8">Prolyl-tRNA synthetase</fullName>
    </alternativeName>
</protein>
<evidence type="ECO:0000259" key="10">
    <source>
        <dbReference type="PROSITE" id="PS50862"/>
    </source>
</evidence>
<keyword evidence="6" id="KW-0648">Protein biosynthesis</keyword>
<dbReference type="EC" id="6.1.1.15" evidence="1"/>
<gene>
    <name evidence="11" type="ORF">GII36_01535</name>
</gene>
<dbReference type="PANTHER" id="PTHR42753:SF2">
    <property type="entry name" value="PROLINE--TRNA LIGASE"/>
    <property type="match status" value="1"/>
</dbReference>
<evidence type="ECO:0000256" key="2">
    <source>
        <dbReference type="ARBA" id="ARBA00019110"/>
    </source>
</evidence>
<dbReference type="SUPFAM" id="SSF52954">
    <property type="entry name" value="Class II aaRS ABD-related"/>
    <property type="match status" value="1"/>
</dbReference>
<evidence type="ECO:0000256" key="5">
    <source>
        <dbReference type="ARBA" id="ARBA00022840"/>
    </source>
</evidence>
<evidence type="ECO:0000313" key="11">
    <source>
        <dbReference type="EMBL" id="QHN42529.1"/>
    </source>
</evidence>
<evidence type="ECO:0000256" key="8">
    <source>
        <dbReference type="ARBA" id="ARBA00029731"/>
    </source>
</evidence>
<dbReference type="GO" id="GO:0006433">
    <property type="term" value="P:prolyl-tRNA aminoacylation"/>
    <property type="evidence" value="ECO:0007669"/>
    <property type="project" value="InterPro"/>
</dbReference>
<dbReference type="RefSeq" id="WP_260763909.1">
    <property type="nucleotide sequence ID" value="NZ_CP045921.1"/>
</dbReference>
<dbReference type="InterPro" id="IPR044140">
    <property type="entry name" value="ProRS_anticodon_short"/>
</dbReference>
<organism evidence="11 12">
    <name type="scientific">Candidatus Mycosynbacter amalyticus</name>
    <dbReference type="NCBI Taxonomy" id="2665156"/>
    <lineage>
        <taxon>Bacteria</taxon>
        <taxon>Candidatus Saccharimonadota</taxon>
        <taxon>Candidatus Saccharimonadota incertae sedis</taxon>
        <taxon>Candidatus Mycosynbacter</taxon>
    </lineage>
</organism>
<proteinExistence type="predicted"/>
<dbReference type="PRINTS" id="PR01046">
    <property type="entry name" value="TRNASYNTHPRO"/>
</dbReference>
<evidence type="ECO:0000256" key="6">
    <source>
        <dbReference type="ARBA" id="ARBA00022917"/>
    </source>
</evidence>
<dbReference type="InterPro" id="IPR036621">
    <property type="entry name" value="Anticodon-bd_dom_sf"/>
</dbReference>
<sequence>MKVSELFTRTSKTAPADEVAKNAQLLIRAGFVYKVMAGVYAYTPLGLKVLENIKQIVREEMNAVHGQEIIMSSLQRKETWEGTGRWDDEVVDVWFKSKLKDDTEVGFGWSHEEAIMEMMQQFVKSYKDLPTSVYQFQTKLRNELRAKSGIMRGREFVMKDMYSLHATEEDMDAYYEGVIKAYKRCYERFGIGASTFVTFASGGAFTKFSHEFQTICDAGEDILYVNDEQTVAVNEEVLDDAAAELGIDKASLQPVKSAEVGNIFKFGTSKSEQMGITYMDKDGVQKPIYLASYGIGITRVMGVIVEKFADERGIVWPESIAPAKVYLVSIGAQGSEVADALYDELTSRGVEVLYDDRDARPGEKFADGELMGIPYTLTVSDRLVEAGKYELKARATGEVNLLTRDELFASISTS</sequence>